<dbReference type="AlphaFoldDB" id="A0A8H3FZ59"/>
<evidence type="ECO:0000313" key="4">
    <source>
        <dbReference type="Proteomes" id="UP000664203"/>
    </source>
</evidence>
<accession>A0A8H3FZ59</accession>
<keyword evidence="1" id="KW-0175">Coiled coil</keyword>
<protein>
    <submittedName>
        <fullName evidence="3">Uncharacterized protein</fullName>
    </submittedName>
</protein>
<comment type="caution">
    <text evidence="3">The sequence shown here is derived from an EMBL/GenBank/DDBJ whole genome shotgun (WGS) entry which is preliminary data.</text>
</comment>
<organism evidence="3 4">
    <name type="scientific">Alectoria fallacina</name>
    <dbReference type="NCBI Taxonomy" id="1903189"/>
    <lineage>
        <taxon>Eukaryota</taxon>
        <taxon>Fungi</taxon>
        <taxon>Dikarya</taxon>
        <taxon>Ascomycota</taxon>
        <taxon>Pezizomycotina</taxon>
        <taxon>Lecanoromycetes</taxon>
        <taxon>OSLEUM clade</taxon>
        <taxon>Lecanoromycetidae</taxon>
        <taxon>Lecanorales</taxon>
        <taxon>Lecanorineae</taxon>
        <taxon>Parmeliaceae</taxon>
        <taxon>Alectoria</taxon>
    </lineage>
</organism>
<reference evidence="3" key="1">
    <citation type="submission" date="2021-03" db="EMBL/GenBank/DDBJ databases">
        <authorList>
            <person name="Tagirdzhanova G."/>
        </authorList>
    </citation>
    <scope>NUCLEOTIDE SEQUENCE</scope>
</reference>
<sequence length="247" mass="26999">MWIFVILCILLVIAFLFGELRVAVRNATIRRLRAQLEWEKTRARDLDRKVGCLEETYERHEELLAGLEADFKSLKKNDGTSVGSRSSMSHVPDPAKRTILLTRVLTPGIQKPTTDLANLPDRPTFTGSSTSGTESPPPALLFSSTPRQIVSETNVASRPSLLSTNLSQSNATSQRSIFGSEFALRPGFGLFGTPLTSDARRRNSVPSFAPPHQGSDTARISGLFGNNPLNPSSTGIRLDSTYSVANR</sequence>
<dbReference type="Proteomes" id="UP000664203">
    <property type="component" value="Unassembled WGS sequence"/>
</dbReference>
<proteinExistence type="predicted"/>
<gene>
    <name evidence="3" type="ORF">ALECFALPRED_005072</name>
</gene>
<keyword evidence="4" id="KW-1185">Reference proteome</keyword>
<feature type="region of interest" description="Disordered" evidence="2">
    <location>
        <begin position="111"/>
        <end position="139"/>
    </location>
</feature>
<evidence type="ECO:0000256" key="2">
    <source>
        <dbReference type="SAM" id="MobiDB-lite"/>
    </source>
</evidence>
<feature type="coiled-coil region" evidence="1">
    <location>
        <begin position="29"/>
        <end position="77"/>
    </location>
</feature>
<feature type="compositionally biased region" description="Low complexity" evidence="2">
    <location>
        <begin position="123"/>
        <end position="134"/>
    </location>
</feature>
<name>A0A8H3FZ59_9LECA</name>
<evidence type="ECO:0000313" key="3">
    <source>
        <dbReference type="EMBL" id="CAF9931667.1"/>
    </source>
</evidence>
<evidence type="ECO:0000256" key="1">
    <source>
        <dbReference type="SAM" id="Coils"/>
    </source>
</evidence>
<dbReference type="EMBL" id="CAJPDR010000310">
    <property type="protein sequence ID" value="CAF9931667.1"/>
    <property type="molecule type" value="Genomic_DNA"/>
</dbReference>